<organism evidence="1 2">
    <name type="scientific">Streptomyces hazeniae</name>
    <dbReference type="NCBI Taxonomy" id="3075538"/>
    <lineage>
        <taxon>Bacteria</taxon>
        <taxon>Bacillati</taxon>
        <taxon>Actinomycetota</taxon>
        <taxon>Actinomycetes</taxon>
        <taxon>Kitasatosporales</taxon>
        <taxon>Streptomycetaceae</taxon>
        <taxon>Streptomyces</taxon>
    </lineage>
</organism>
<evidence type="ECO:0000313" key="1">
    <source>
        <dbReference type="EMBL" id="MDT0377820.1"/>
    </source>
</evidence>
<keyword evidence="2" id="KW-1185">Reference proteome</keyword>
<evidence type="ECO:0000313" key="2">
    <source>
        <dbReference type="Proteomes" id="UP001183414"/>
    </source>
</evidence>
<sequence>MLPIDPHADRSRRAWVDCPRCADNRGCVHCAGPRACTEHWRYLLAHRGRRLQLQCPTCAHLWEHDTGFGYTPRRHRR</sequence>
<name>A0ABU2NLG5_9ACTN</name>
<gene>
    <name evidence="1" type="ORF">RM572_03405</name>
</gene>
<dbReference type="RefSeq" id="WP_136183982.1">
    <property type="nucleotide sequence ID" value="NZ_JAVREQ010000001.1"/>
</dbReference>
<dbReference type="EMBL" id="JAVREQ010000001">
    <property type="protein sequence ID" value="MDT0377820.1"/>
    <property type="molecule type" value="Genomic_DNA"/>
</dbReference>
<proteinExistence type="predicted"/>
<comment type="caution">
    <text evidence="1">The sequence shown here is derived from an EMBL/GenBank/DDBJ whole genome shotgun (WGS) entry which is preliminary data.</text>
</comment>
<reference evidence="2" key="1">
    <citation type="submission" date="2023-07" db="EMBL/GenBank/DDBJ databases">
        <title>30 novel species of actinomycetes from the DSMZ collection.</title>
        <authorList>
            <person name="Nouioui I."/>
        </authorList>
    </citation>
    <scope>NUCLEOTIDE SEQUENCE [LARGE SCALE GENOMIC DNA]</scope>
    <source>
        <strain evidence="2">DSM 42041</strain>
    </source>
</reference>
<accession>A0ABU2NLG5</accession>
<dbReference type="Proteomes" id="UP001183414">
    <property type="component" value="Unassembled WGS sequence"/>
</dbReference>
<protein>
    <submittedName>
        <fullName evidence="1">Uncharacterized protein</fullName>
    </submittedName>
</protein>